<evidence type="ECO:0000256" key="1">
    <source>
        <dbReference type="SAM" id="MobiDB-lite"/>
    </source>
</evidence>
<evidence type="ECO:0000313" key="2">
    <source>
        <dbReference type="EMBL" id="GID72805.1"/>
    </source>
</evidence>
<protein>
    <submittedName>
        <fullName evidence="2">Uncharacterized protein</fullName>
    </submittedName>
</protein>
<name>A0ABQ3XYJ9_9ACTN</name>
<feature type="region of interest" description="Disordered" evidence="1">
    <location>
        <begin position="1"/>
        <end position="41"/>
    </location>
</feature>
<sequence length="417" mass="45753">MSGSPKYHTVSSGEIRRRQAEEARRRREEQRREKERQRQAAALERAREAALARADEVARRVAAVRQEASRAGLAGDHVAENRLERAREEIRSAADRAAVGAAATVAEQVERSLVDLRQRIDAHQREQAQARVEAVAAQLAELPAGVRERYDRGGAEECDELIATARRYAGKAPAKSDVRVETAAQAVREHLDRVLARRAEDVARTTAAREAAEEVYHRFAELRADAEQARVPLPDEDGINARLRDVVTAVQQGDAARVLGALPELTRLVDRAEAALDGHIDRVIERRELLNSIISALPEAGFTVDRESFTQREDGAMALRAGSADGQQFAVLLRDGADNATEVLYTTDTMQEAAVTGDGKAGECGSLLSVIDRIGEQTRRQGFEPGTVRWDDDDDDQPPPAHSVPNARPATPRGTTR</sequence>
<proteinExistence type="predicted"/>
<reference evidence="2 3" key="1">
    <citation type="submission" date="2021-01" db="EMBL/GenBank/DDBJ databases">
        <title>Whole genome shotgun sequence of Actinoplanes deccanensis NBRC 13994.</title>
        <authorList>
            <person name="Komaki H."/>
            <person name="Tamura T."/>
        </authorList>
    </citation>
    <scope>NUCLEOTIDE SEQUENCE [LARGE SCALE GENOMIC DNA]</scope>
    <source>
        <strain evidence="2 3">NBRC 13994</strain>
    </source>
</reference>
<feature type="compositionally biased region" description="Basic and acidic residues" evidence="1">
    <location>
        <begin position="14"/>
        <end position="41"/>
    </location>
</feature>
<keyword evidence="3" id="KW-1185">Reference proteome</keyword>
<dbReference type="Proteomes" id="UP000609879">
    <property type="component" value="Unassembled WGS sequence"/>
</dbReference>
<dbReference type="RefSeq" id="WP_203760736.1">
    <property type="nucleotide sequence ID" value="NZ_BAAABO010000006.1"/>
</dbReference>
<gene>
    <name evidence="2" type="ORF">Ade02nite_14460</name>
</gene>
<evidence type="ECO:0000313" key="3">
    <source>
        <dbReference type="Proteomes" id="UP000609879"/>
    </source>
</evidence>
<comment type="caution">
    <text evidence="2">The sequence shown here is derived from an EMBL/GenBank/DDBJ whole genome shotgun (WGS) entry which is preliminary data.</text>
</comment>
<feature type="region of interest" description="Disordered" evidence="1">
    <location>
        <begin position="377"/>
        <end position="417"/>
    </location>
</feature>
<accession>A0ABQ3XYJ9</accession>
<organism evidence="2 3">
    <name type="scientific">Paractinoplanes deccanensis</name>
    <dbReference type="NCBI Taxonomy" id="113561"/>
    <lineage>
        <taxon>Bacteria</taxon>
        <taxon>Bacillati</taxon>
        <taxon>Actinomycetota</taxon>
        <taxon>Actinomycetes</taxon>
        <taxon>Micromonosporales</taxon>
        <taxon>Micromonosporaceae</taxon>
        <taxon>Paractinoplanes</taxon>
    </lineage>
</organism>
<dbReference type="EMBL" id="BOMI01000021">
    <property type="protein sequence ID" value="GID72805.1"/>
    <property type="molecule type" value="Genomic_DNA"/>
</dbReference>